<comment type="caution">
    <text evidence="1">The sequence shown here is derived from an EMBL/GenBank/DDBJ whole genome shotgun (WGS) entry which is preliminary data.</text>
</comment>
<accession>A0A4Q0MBP8</accession>
<protein>
    <recommendedName>
        <fullName evidence="3">DUF3240 domain-containing protein</fullName>
    </recommendedName>
</protein>
<dbReference type="EMBL" id="RXOC01000004">
    <property type="protein sequence ID" value="RXF70585.1"/>
    <property type="molecule type" value="Genomic_DNA"/>
</dbReference>
<dbReference type="Proteomes" id="UP000290848">
    <property type="component" value="Unassembled WGS sequence"/>
</dbReference>
<dbReference type="SUPFAM" id="SSF54913">
    <property type="entry name" value="GlnB-like"/>
    <property type="match status" value="1"/>
</dbReference>
<evidence type="ECO:0000313" key="1">
    <source>
        <dbReference type="EMBL" id="RXF70585.1"/>
    </source>
</evidence>
<dbReference type="AlphaFoldDB" id="A0A4Q0MBP8"/>
<sequence length="102" mass="11483">MKLLLITGLQESSEDIAKIIREAGISIFSTSAITGFKDNAMENLLDHWFSSGTESYNSVFVFSFTEEERAAKALSLIHEFNRENDSRFPVRGFILPVEASVY</sequence>
<evidence type="ECO:0008006" key="3">
    <source>
        <dbReference type="Google" id="ProtNLM"/>
    </source>
</evidence>
<reference evidence="1 2" key="1">
    <citation type="submission" date="2018-12" db="EMBL/GenBank/DDBJ databases">
        <title>The Draft Genome Sequence of the Soil Bacterium Pedobacter tournemirensis R1.</title>
        <authorList>
            <person name="He J."/>
        </authorList>
    </citation>
    <scope>NUCLEOTIDE SEQUENCE [LARGE SCALE GENOMIC DNA]</scope>
    <source>
        <strain evidence="1 2">R1</strain>
    </source>
</reference>
<evidence type="ECO:0000313" key="2">
    <source>
        <dbReference type="Proteomes" id="UP000290848"/>
    </source>
</evidence>
<dbReference type="RefSeq" id="WP_128768890.1">
    <property type="nucleotide sequence ID" value="NZ_RXOC01000004.1"/>
</dbReference>
<organism evidence="1 2">
    <name type="scientific">Arcticibacter tournemirensis</name>
    <dbReference type="NCBI Taxonomy" id="699437"/>
    <lineage>
        <taxon>Bacteria</taxon>
        <taxon>Pseudomonadati</taxon>
        <taxon>Bacteroidota</taxon>
        <taxon>Sphingobacteriia</taxon>
        <taxon>Sphingobacteriales</taxon>
        <taxon>Sphingobacteriaceae</taxon>
        <taxon>Arcticibacter</taxon>
    </lineage>
</organism>
<proteinExistence type="predicted"/>
<dbReference type="InterPro" id="IPR011322">
    <property type="entry name" value="N-reg_PII-like_a/b"/>
</dbReference>
<gene>
    <name evidence="1" type="ORF">EKH83_08060</name>
</gene>
<name>A0A4Q0MBP8_9SPHI</name>